<dbReference type="EMBL" id="CP001690">
    <property type="protein sequence ID" value="ADQ67759.1"/>
    <property type="molecule type" value="Genomic_DNA"/>
</dbReference>
<dbReference type="Pfam" id="PF03881">
    <property type="entry name" value="Fructosamin_kin"/>
    <property type="match status" value="1"/>
</dbReference>
<reference evidence="1 3" key="1">
    <citation type="journal article" date="2009" name="Stand. Genomic Sci.">
        <title>Complete genome sequence of Halogeometricum borinquense type strain (PR3).</title>
        <authorList>
            <person name="Malfatti S."/>
            <person name="Tindall B.J."/>
            <person name="Schneider S."/>
            <person name="Fahnrich R."/>
            <person name="Lapidus A."/>
            <person name="Labuttii K."/>
            <person name="Copeland A."/>
            <person name="Glavina Del Rio T."/>
            <person name="Nolan M."/>
            <person name="Chen F."/>
            <person name="Lucas S."/>
            <person name="Tice H."/>
            <person name="Cheng J.F."/>
            <person name="Bruce D."/>
            <person name="Goodwin L."/>
            <person name="Pitluck S."/>
            <person name="Anderson I."/>
            <person name="Pati A."/>
            <person name="Ivanova N."/>
            <person name="Mavromatis K."/>
            <person name="Chen A."/>
            <person name="Palaniappan K."/>
            <person name="D'haeseleer P."/>
            <person name="Goker M."/>
            <person name="Bristow J."/>
            <person name="Eisen J.A."/>
            <person name="Markowitz V."/>
            <person name="Hugenholtz P."/>
            <person name="Kyrpides N.C."/>
            <person name="Klenk H.P."/>
            <person name="Chain P."/>
        </authorList>
    </citation>
    <scope>NUCLEOTIDE SEQUENCE [LARGE SCALE GENOMIC DNA]</scope>
    <source>
        <strain evidence="3">ATCC 700274 / DSM 11551 / JCM 10706 / KCTC 4070 / PR3</strain>
        <strain evidence="1">PR 3</strain>
    </source>
</reference>
<protein>
    <submittedName>
        <fullName evidence="1">Fructosamine-3-kinase</fullName>
    </submittedName>
</protein>
<dbReference type="Gene3D" id="3.30.200.20">
    <property type="entry name" value="Phosphorylase Kinase, domain 1"/>
    <property type="match status" value="1"/>
</dbReference>
<accession>E4NQ14</accession>
<name>E4NQ14_HALBP</name>
<dbReference type="InterPro" id="IPR016477">
    <property type="entry name" value="Fructo-/Ketosamine-3-kinase"/>
</dbReference>
<dbReference type="AlphaFoldDB" id="E4NQ14"/>
<dbReference type="EMBL" id="AOHT01000051">
    <property type="protein sequence ID" value="ELY23559.1"/>
    <property type="molecule type" value="Genomic_DNA"/>
</dbReference>
<keyword evidence="2" id="KW-0808">Transferase</keyword>
<evidence type="ECO:0000313" key="1">
    <source>
        <dbReference type="EMBL" id="ADQ67759.1"/>
    </source>
</evidence>
<dbReference type="PANTHER" id="PTHR12149:SF8">
    <property type="entry name" value="PROTEIN-RIBULOSAMINE 3-KINASE"/>
    <property type="match status" value="1"/>
</dbReference>
<sequence>MADKTPPASERQQSLETVCARAESQFGSAVTNAAELDGGKVGSVSRLDFADRDAVVAKVSDTPLTVEAEMLRYLDRESALPVPEVYHATTGCLLMEYVEGDGKFTEAVERDAADCLAELHEVTAEQSGFPFDTLSGPYSLPNPWTESWIDFFREFRLRDVADAAAEAGTLPSADRERVAALTSDLDSLLTEPAAPALLHGDVWSENVVVRDGHVRAFLDPAMYYGHPEIELAYILAFDTFGDAFFERYDDRRGIEDGFFETRAAVYTVFSSLELVRYSGCDKLSSLRGALTELGY</sequence>
<proteinExistence type="predicted"/>
<evidence type="ECO:0000313" key="2">
    <source>
        <dbReference type="EMBL" id="ELY23559.1"/>
    </source>
</evidence>
<keyword evidence="3" id="KW-1185">Reference proteome</keyword>
<dbReference type="KEGG" id="hbo:Hbor_21960"/>
<dbReference type="SUPFAM" id="SSF56112">
    <property type="entry name" value="Protein kinase-like (PK-like)"/>
    <property type="match status" value="1"/>
</dbReference>
<gene>
    <name evidence="1" type="ordered locus">Hbor_21960</name>
    <name evidence="2" type="ORF">C499_17449</name>
</gene>
<dbReference type="Proteomes" id="UP000011585">
    <property type="component" value="Unassembled WGS sequence"/>
</dbReference>
<dbReference type="PIRSF" id="PIRSF006221">
    <property type="entry name" value="Ketosamine-3-kinase"/>
    <property type="match status" value="1"/>
</dbReference>
<dbReference type="InterPro" id="IPR011009">
    <property type="entry name" value="Kinase-like_dom_sf"/>
</dbReference>
<dbReference type="GO" id="GO:0016301">
    <property type="term" value="F:kinase activity"/>
    <property type="evidence" value="ECO:0007669"/>
    <property type="project" value="UniProtKB-KW"/>
</dbReference>
<organism evidence="1 3">
    <name type="scientific">Halogeometricum borinquense (strain ATCC 700274 / DSM 11551 / JCM 10706 / KCTC 4070 / PR3)</name>
    <dbReference type="NCBI Taxonomy" id="469382"/>
    <lineage>
        <taxon>Archaea</taxon>
        <taxon>Methanobacteriati</taxon>
        <taxon>Methanobacteriota</taxon>
        <taxon>Stenosarchaea group</taxon>
        <taxon>Halobacteria</taxon>
        <taxon>Halobacteriales</taxon>
        <taxon>Haloferacaceae</taxon>
        <taxon>Halogeometricum</taxon>
    </lineage>
</organism>
<dbReference type="Gene3D" id="3.90.1200.10">
    <property type="match status" value="1"/>
</dbReference>
<dbReference type="Proteomes" id="UP000006663">
    <property type="component" value="Chromosome"/>
</dbReference>
<dbReference type="eggNOG" id="arCOG04682">
    <property type="taxonomic scope" value="Archaea"/>
</dbReference>
<evidence type="ECO:0000313" key="4">
    <source>
        <dbReference type="Proteomes" id="UP000011585"/>
    </source>
</evidence>
<dbReference type="HOGENOM" id="CLU_036517_0_1_2"/>
<dbReference type="PANTHER" id="PTHR12149">
    <property type="entry name" value="FRUCTOSAMINE 3 KINASE-RELATED PROTEIN"/>
    <property type="match status" value="1"/>
</dbReference>
<dbReference type="STRING" id="469382.Hbor_21960"/>
<dbReference type="OrthoDB" id="281727at2157"/>
<keyword evidence="2" id="KW-0418">Kinase</keyword>
<reference evidence="2 4" key="2">
    <citation type="journal article" date="2014" name="PLoS Genet.">
        <title>Phylogenetically driven sequencing of extremely halophilic archaea reveals strategies for static and dynamic osmo-response.</title>
        <authorList>
            <person name="Becker E.A."/>
            <person name="Seitzer P.M."/>
            <person name="Tritt A."/>
            <person name="Larsen D."/>
            <person name="Krusor M."/>
            <person name="Yao A.I."/>
            <person name="Wu D."/>
            <person name="Madern D."/>
            <person name="Eisen J.A."/>
            <person name="Darling A.E."/>
            <person name="Facciotti M.T."/>
        </authorList>
    </citation>
    <scope>NUCLEOTIDE SEQUENCE [LARGE SCALE GENOMIC DNA]</scope>
    <source>
        <strain evidence="2 4">DSM 11551</strain>
    </source>
</reference>
<evidence type="ECO:0000313" key="3">
    <source>
        <dbReference type="Proteomes" id="UP000006663"/>
    </source>
</evidence>